<feature type="domain" description="UspA" evidence="2">
    <location>
        <begin position="162"/>
        <end position="293"/>
    </location>
</feature>
<dbReference type="EMBL" id="AEJB01000351">
    <property type="protein sequence ID" value="ELP66459.1"/>
    <property type="molecule type" value="Genomic_DNA"/>
</dbReference>
<comment type="caution">
    <text evidence="3">The sequence shown here is derived from an EMBL/GenBank/DDBJ whole genome shotgun (WGS) entry which is preliminary data.</text>
</comment>
<dbReference type="Gene3D" id="3.40.50.620">
    <property type="entry name" value="HUPs"/>
    <property type="match status" value="2"/>
</dbReference>
<name>L7F5P8_STRT8</name>
<dbReference type="Pfam" id="PF00582">
    <property type="entry name" value="Usp"/>
    <property type="match status" value="2"/>
</dbReference>
<dbReference type="PRINTS" id="PR01438">
    <property type="entry name" value="UNVRSLSTRESS"/>
</dbReference>
<dbReference type="Proteomes" id="UP000010931">
    <property type="component" value="Unassembled WGS sequence"/>
</dbReference>
<accession>L7F5P8</accession>
<keyword evidence="4" id="KW-1185">Reference proteome</keyword>
<dbReference type="STRING" id="85558.T45_02842"/>
<proteinExistence type="inferred from homology"/>
<comment type="similarity">
    <text evidence="1">Belongs to the universal stress protein A family.</text>
</comment>
<evidence type="ECO:0000259" key="2">
    <source>
        <dbReference type="Pfam" id="PF00582"/>
    </source>
</evidence>
<dbReference type="PATRIC" id="fig|698760.3.peg.4778"/>
<evidence type="ECO:0000256" key="1">
    <source>
        <dbReference type="ARBA" id="ARBA00008791"/>
    </source>
</evidence>
<dbReference type="RefSeq" id="WP_006378472.1">
    <property type="nucleotide sequence ID" value="NZ_AEJB01000351.1"/>
</dbReference>
<dbReference type="InterPro" id="IPR006015">
    <property type="entry name" value="Universal_stress_UspA"/>
</dbReference>
<dbReference type="GeneID" id="97402554"/>
<organism evidence="3 4">
    <name type="scientific">Streptomyces turgidiscabies (strain Car8)</name>
    <dbReference type="NCBI Taxonomy" id="698760"/>
    <lineage>
        <taxon>Bacteria</taxon>
        <taxon>Bacillati</taxon>
        <taxon>Actinomycetota</taxon>
        <taxon>Actinomycetes</taxon>
        <taxon>Kitasatosporales</taxon>
        <taxon>Streptomycetaceae</taxon>
        <taxon>Streptomyces</taxon>
    </lineage>
</organism>
<dbReference type="InterPro" id="IPR006016">
    <property type="entry name" value="UspA"/>
</dbReference>
<dbReference type="SUPFAM" id="SSF52402">
    <property type="entry name" value="Adenine nucleotide alpha hydrolases-like"/>
    <property type="match status" value="2"/>
</dbReference>
<dbReference type="InterPro" id="IPR014729">
    <property type="entry name" value="Rossmann-like_a/b/a_fold"/>
</dbReference>
<dbReference type="PANTHER" id="PTHR46268:SF6">
    <property type="entry name" value="UNIVERSAL STRESS PROTEIN UP12"/>
    <property type="match status" value="1"/>
</dbReference>
<dbReference type="AlphaFoldDB" id="L7F5P8"/>
<sequence>MSRTVTVGLDGSNESLAAAEWAAREAAMYDIPLRVVHAGEQQPHEYVPFAGEQVPPPGTDRSARLLVETRARLAHRHSGVRVSAEQIAGRPVPTLIAVAREAEVLVLGSRGLGKVAGALLGSVALAVVARAERPVVLVRAVEDTGQERRPEAFEESDGTTPYRDVVLGLDLRAPDDDVLEFAFDAASRRATRLRVIHGWGAEISSAPADDAGPAQDGQTSEGVLRPWQDKFPGVEVTEEAVVGDVGAHLVDVSRDASLIVVGRRSREGSLGSHIGPVAHTVLQHAVAPVAVVPHD</sequence>
<reference evidence="3 4" key="1">
    <citation type="journal article" date="2011" name="Plasmid">
        <title>Streptomyces turgidiscabies Car8 contains a modular pathogenicity island that shares virulence genes with other actinobacterial plant pathogens.</title>
        <authorList>
            <person name="Huguet-Tapia J.C."/>
            <person name="Badger J.H."/>
            <person name="Loria R."/>
            <person name="Pettis G.S."/>
        </authorList>
    </citation>
    <scope>NUCLEOTIDE SEQUENCE [LARGE SCALE GENOMIC DNA]</scope>
    <source>
        <strain evidence="3 4">Car8</strain>
    </source>
</reference>
<evidence type="ECO:0000313" key="4">
    <source>
        <dbReference type="Proteomes" id="UP000010931"/>
    </source>
</evidence>
<protein>
    <submittedName>
        <fullName evidence="3">Universal stress family protein</fullName>
    </submittedName>
</protein>
<feature type="domain" description="UspA" evidence="2">
    <location>
        <begin position="1"/>
        <end position="139"/>
    </location>
</feature>
<dbReference type="PANTHER" id="PTHR46268">
    <property type="entry name" value="STRESS RESPONSE PROTEIN NHAX"/>
    <property type="match status" value="1"/>
</dbReference>
<gene>
    <name evidence="3" type="ORF">STRTUCAR8_08260</name>
</gene>
<evidence type="ECO:0000313" key="3">
    <source>
        <dbReference type="EMBL" id="ELP66459.1"/>
    </source>
</evidence>